<dbReference type="EMBL" id="BAAAYX010000004">
    <property type="protein sequence ID" value="GAA3702488.1"/>
    <property type="molecule type" value="Genomic_DNA"/>
</dbReference>
<sequence>MTRRGGEQGAHRPDRIVADLNTEWGALADAGEVVGWASRHRALGACHDLAGVLAAIPADPDATLGALLRESEAGSALAARTVLQAMLGKVVLMARHDSTVGTDAYVAAMWERIRTYPLDRRPVHIAGNLALDTRKLARRESGWDLRVTPWPPGTAFTELADRERVRNEGDHGQDTSLVTAGEVIRAALQLELIDAAAGELLGAVYGDGLSSRETSRRLLTTPQAVRQRCRVAVRRLADHSLELASLA</sequence>
<organism evidence="1 2">
    <name type="scientific">Microlunatus aurantiacus</name>
    <dbReference type="NCBI Taxonomy" id="446786"/>
    <lineage>
        <taxon>Bacteria</taxon>
        <taxon>Bacillati</taxon>
        <taxon>Actinomycetota</taxon>
        <taxon>Actinomycetes</taxon>
        <taxon>Propionibacteriales</taxon>
        <taxon>Propionibacteriaceae</taxon>
        <taxon>Microlunatus</taxon>
    </lineage>
</organism>
<comment type="caution">
    <text evidence="1">The sequence shown here is derived from an EMBL/GenBank/DDBJ whole genome shotgun (WGS) entry which is preliminary data.</text>
</comment>
<evidence type="ECO:0000313" key="2">
    <source>
        <dbReference type="Proteomes" id="UP001500051"/>
    </source>
</evidence>
<evidence type="ECO:0000313" key="1">
    <source>
        <dbReference type="EMBL" id="GAA3702488.1"/>
    </source>
</evidence>
<accession>A0ABP7DCS5</accession>
<reference evidence="2" key="1">
    <citation type="journal article" date="2019" name="Int. J. Syst. Evol. Microbiol.">
        <title>The Global Catalogue of Microorganisms (GCM) 10K type strain sequencing project: providing services to taxonomists for standard genome sequencing and annotation.</title>
        <authorList>
            <consortium name="The Broad Institute Genomics Platform"/>
            <consortium name="The Broad Institute Genome Sequencing Center for Infectious Disease"/>
            <person name="Wu L."/>
            <person name="Ma J."/>
        </authorList>
    </citation>
    <scope>NUCLEOTIDE SEQUENCE [LARGE SCALE GENOMIC DNA]</scope>
    <source>
        <strain evidence="2">JCM 16548</strain>
    </source>
</reference>
<protein>
    <submittedName>
        <fullName evidence="1">Uncharacterized protein</fullName>
    </submittedName>
</protein>
<dbReference type="Proteomes" id="UP001500051">
    <property type="component" value="Unassembled WGS sequence"/>
</dbReference>
<keyword evidence="2" id="KW-1185">Reference proteome</keyword>
<dbReference type="RefSeq" id="WP_344812131.1">
    <property type="nucleotide sequence ID" value="NZ_BAAAYX010000004.1"/>
</dbReference>
<proteinExistence type="predicted"/>
<name>A0ABP7DCS5_9ACTN</name>
<gene>
    <name evidence="1" type="ORF">GCM10022204_19470</name>
</gene>